<evidence type="ECO:0000256" key="7">
    <source>
        <dbReference type="ARBA" id="ARBA00022786"/>
    </source>
</evidence>
<dbReference type="PANTHER" id="PTHR33389">
    <property type="entry name" value="FAMILY PROTEIN, PUTATIVE (DUF2921)-RELATED"/>
    <property type="match status" value="1"/>
</dbReference>
<keyword evidence="7" id="KW-0833">Ubl conjugation pathway</keyword>
<evidence type="ECO:0000256" key="4">
    <source>
        <dbReference type="ARBA" id="ARBA00012483"/>
    </source>
</evidence>
<reference evidence="13 14" key="1">
    <citation type="submission" date="2022-01" db="EMBL/GenBank/DDBJ databases">
        <authorList>
            <person name="Xiong W."/>
            <person name="Schranz E."/>
        </authorList>
    </citation>
    <scope>NUCLEOTIDE SEQUENCE [LARGE SCALE GENOMIC DNA]</scope>
</reference>
<dbReference type="AlphaFoldDB" id="A0AAU9NWX3"/>
<keyword evidence="8 10" id="KW-1133">Transmembrane helix</keyword>
<comment type="caution">
    <text evidence="13">The sequence shown here is derived from an EMBL/GenBank/DDBJ whole genome shotgun (WGS) entry which is preliminary data.</text>
</comment>
<evidence type="ECO:0000313" key="13">
    <source>
        <dbReference type="EMBL" id="CAH1442553.1"/>
    </source>
</evidence>
<evidence type="ECO:0000313" key="14">
    <source>
        <dbReference type="Proteomes" id="UP001157418"/>
    </source>
</evidence>
<evidence type="ECO:0000256" key="6">
    <source>
        <dbReference type="ARBA" id="ARBA00022692"/>
    </source>
</evidence>
<comment type="subcellular location">
    <subcellularLocation>
        <location evidence="2">Endomembrane system</location>
        <topology evidence="2">Multi-pass membrane protein</topology>
    </subcellularLocation>
</comment>
<comment type="pathway">
    <text evidence="3">Protein modification; protein ubiquitination.</text>
</comment>
<organism evidence="13 14">
    <name type="scientific">Lactuca virosa</name>
    <dbReference type="NCBI Taxonomy" id="75947"/>
    <lineage>
        <taxon>Eukaryota</taxon>
        <taxon>Viridiplantae</taxon>
        <taxon>Streptophyta</taxon>
        <taxon>Embryophyta</taxon>
        <taxon>Tracheophyta</taxon>
        <taxon>Spermatophyta</taxon>
        <taxon>Magnoliopsida</taxon>
        <taxon>eudicotyledons</taxon>
        <taxon>Gunneridae</taxon>
        <taxon>Pentapetalae</taxon>
        <taxon>asterids</taxon>
        <taxon>campanulids</taxon>
        <taxon>Asterales</taxon>
        <taxon>Asteraceae</taxon>
        <taxon>Cichorioideae</taxon>
        <taxon>Cichorieae</taxon>
        <taxon>Lactucinae</taxon>
        <taxon>Lactuca</taxon>
    </lineage>
</organism>
<evidence type="ECO:0000259" key="12">
    <source>
        <dbReference type="Pfam" id="PF25333"/>
    </source>
</evidence>
<dbReference type="Pfam" id="PF11145">
    <property type="entry name" value="DUF2921"/>
    <property type="match status" value="1"/>
</dbReference>
<dbReference type="GO" id="GO:0012505">
    <property type="term" value="C:endomembrane system"/>
    <property type="evidence" value="ECO:0007669"/>
    <property type="project" value="UniProtKB-SubCell"/>
</dbReference>
<dbReference type="GO" id="GO:0061630">
    <property type="term" value="F:ubiquitin protein ligase activity"/>
    <property type="evidence" value="ECO:0007669"/>
    <property type="project" value="UniProtKB-EC"/>
</dbReference>
<dbReference type="InterPro" id="IPR021319">
    <property type="entry name" value="DUF2921"/>
</dbReference>
<sequence>MYLVGCRDVRASWNVLYESMDLENGLDCLIEVVISYPPTATRWMVNRTARISISSQRNEFDPLFFKPVNLQTVPIMYRAQREDILSRRGVEGILQLLTLSVAIGFILTGLFYIKENANAIPFVSLVMLSVQAVGYGIPLVMGAEALLEKTESYEKSSVLEKSQMVRVIDYTVKILVLVSFSLTLRLYQKVWRARIQLQTRAPNEPTRVPSDRWVLIVTGLVHVLGFVCVLVVHNLQQWLAEFEEYVGLVQDFFLLPQFSYERLVEVLDFGKFRVLPRRTVAYEQLPPVVAEAEMTSGGNGDVGTRKEVEVE</sequence>
<feature type="transmembrane region" description="Helical" evidence="10">
    <location>
        <begin position="167"/>
        <end position="187"/>
    </location>
</feature>
<evidence type="ECO:0000256" key="1">
    <source>
        <dbReference type="ARBA" id="ARBA00000900"/>
    </source>
</evidence>
<feature type="transmembrane region" description="Helical" evidence="10">
    <location>
        <begin position="93"/>
        <end position="113"/>
    </location>
</feature>
<feature type="domain" description="DUF2921" evidence="12">
    <location>
        <begin position="1"/>
        <end position="68"/>
    </location>
</feature>
<keyword evidence="6 10" id="KW-0812">Transmembrane</keyword>
<dbReference type="Pfam" id="PF25333">
    <property type="entry name" value="DUF2921_N"/>
    <property type="match status" value="1"/>
</dbReference>
<dbReference type="EMBL" id="CAKMRJ010005412">
    <property type="protein sequence ID" value="CAH1442553.1"/>
    <property type="molecule type" value="Genomic_DNA"/>
</dbReference>
<name>A0AAU9NWX3_9ASTR</name>
<keyword evidence="5" id="KW-0808">Transferase</keyword>
<feature type="transmembrane region" description="Helical" evidence="10">
    <location>
        <begin position="119"/>
        <end position="147"/>
    </location>
</feature>
<evidence type="ECO:0000259" key="11">
    <source>
        <dbReference type="Pfam" id="PF11145"/>
    </source>
</evidence>
<evidence type="ECO:0000256" key="5">
    <source>
        <dbReference type="ARBA" id="ARBA00022679"/>
    </source>
</evidence>
<evidence type="ECO:0000256" key="3">
    <source>
        <dbReference type="ARBA" id="ARBA00004906"/>
    </source>
</evidence>
<dbReference type="Proteomes" id="UP001157418">
    <property type="component" value="Unassembled WGS sequence"/>
</dbReference>
<accession>A0AAU9NWX3</accession>
<dbReference type="InterPro" id="IPR057425">
    <property type="entry name" value="DUF2921_N"/>
</dbReference>
<keyword evidence="14" id="KW-1185">Reference proteome</keyword>
<evidence type="ECO:0000256" key="2">
    <source>
        <dbReference type="ARBA" id="ARBA00004127"/>
    </source>
</evidence>
<proteinExistence type="predicted"/>
<dbReference type="EC" id="2.3.2.27" evidence="4"/>
<evidence type="ECO:0000256" key="10">
    <source>
        <dbReference type="SAM" id="Phobius"/>
    </source>
</evidence>
<evidence type="ECO:0000256" key="8">
    <source>
        <dbReference type="ARBA" id="ARBA00022989"/>
    </source>
</evidence>
<keyword evidence="9 10" id="KW-0472">Membrane</keyword>
<protein>
    <recommendedName>
        <fullName evidence="4">RING-type E3 ubiquitin transferase</fullName>
        <ecNumber evidence="4">2.3.2.27</ecNumber>
    </recommendedName>
</protein>
<feature type="domain" description="SWEET-like" evidence="11">
    <location>
        <begin position="80"/>
        <end position="257"/>
    </location>
</feature>
<comment type="catalytic activity">
    <reaction evidence="1">
        <text>S-ubiquitinyl-[E2 ubiquitin-conjugating enzyme]-L-cysteine + [acceptor protein]-L-lysine = [E2 ubiquitin-conjugating enzyme]-L-cysteine + N(6)-ubiquitinyl-[acceptor protein]-L-lysine.</text>
        <dbReference type="EC" id="2.3.2.27"/>
    </reaction>
</comment>
<feature type="transmembrane region" description="Helical" evidence="10">
    <location>
        <begin position="213"/>
        <end position="232"/>
    </location>
</feature>
<dbReference type="PANTHER" id="PTHR33389:SF4">
    <property type="entry name" value="PII, URIDYLYLTRANSFERASE (DUF2921)"/>
    <property type="match status" value="1"/>
</dbReference>
<gene>
    <name evidence="13" type="ORF">LVIROSA_LOCUS28530</name>
</gene>
<evidence type="ECO:0000256" key="9">
    <source>
        <dbReference type="ARBA" id="ARBA00023136"/>
    </source>
</evidence>